<protein>
    <submittedName>
        <fullName evidence="1">DGQHR domain-containing protein</fullName>
    </submittedName>
</protein>
<comment type="caution">
    <text evidence="1">The sequence shown here is derived from an EMBL/GenBank/DDBJ whole genome shotgun (WGS) entry which is preliminary data.</text>
</comment>
<dbReference type="Proteomes" id="UP001204746">
    <property type="component" value="Unassembled WGS sequence"/>
</dbReference>
<dbReference type="NCBIfam" id="TIGR03187">
    <property type="entry name" value="DGQHR"/>
    <property type="match status" value="1"/>
</dbReference>
<dbReference type="RefSeq" id="WP_256655899.1">
    <property type="nucleotide sequence ID" value="NZ_JANIAA010000063.1"/>
</dbReference>
<proteinExistence type="predicted"/>
<dbReference type="CDD" id="cd16414">
    <property type="entry name" value="dndB_like"/>
    <property type="match status" value="1"/>
</dbReference>
<reference evidence="1 2" key="1">
    <citation type="submission" date="2022-07" db="EMBL/GenBank/DDBJ databases">
        <authorList>
            <person name="Phongsopitanun W."/>
            <person name="Tanasupawat S."/>
        </authorList>
    </citation>
    <scope>NUCLEOTIDE SEQUENCE [LARGE SCALE GENOMIC DNA]</scope>
    <source>
        <strain evidence="1 2">RCU-064</strain>
    </source>
</reference>
<dbReference type="InterPro" id="IPR017601">
    <property type="entry name" value="DGQHR-contain_dom"/>
</dbReference>
<gene>
    <name evidence="1" type="ORF">NP777_44470</name>
</gene>
<dbReference type="Pfam" id="PF14072">
    <property type="entry name" value="DndB"/>
    <property type="match status" value="1"/>
</dbReference>
<sequence length="532" mass="59381">MDTQIPPSRATDIEAIAEARRKHDEVIADLLETSISREDALFVEVAHMGGTPSYIASVSLEWIRRQVNLTDTMPLLKRSIDKETGKLRIDEESIEIISQRSIDWSREAVLAKYLIERDTHKFPPILAVLSQPWVDDPDSEMWDEEGCAKEASIAFRRLDVRGRLGLIDLSAKSRLYALDGQHRVIGIKAALELISTGRLDVRDKDRKVKRDEMLSLDDLVAENGLDEAQLQQLGDERMGIEIIPAVLKGESRADAQLRVRTTFTHVNKQASPLTPGEIAQLDEDDGFAIVARRVAVGHPFLTRVKSAVNFKNSTISSRSVPITTLQTLTWMARTYLLAHNDYAGWATKGKELARRPEKAGLARGVADYTALWDHIAELPTFRAIAAGEPVARHRRFAHEDKTGVGYGHLLLRPVGQQALAQAVGLLHAEGMSLDHIFAKLTTLDRRGALRLDAVENPWWGVLYDINGKRISIKGRETAIKILRHMVGGLPTEKDRKVLREAIVEARSIGDGECRDYTNNIVPKSKIGLPEQL</sequence>
<dbReference type="EMBL" id="JANIAA010000063">
    <property type="protein sequence ID" value="MCQ8195158.1"/>
    <property type="molecule type" value="Genomic_DNA"/>
</dbReference>
<evidence type="ECO:0000313" key="1">
    <source>
        <dbReference type="EMBL" id="MCQ8195158.1"/>
    </source>
</evidence>
<evidence type="ECO:0000313" key="2">
    <source>
        <dbReference type="Proteomes" id="UP001204746"/>
    </source>
</evidence>
<accession>A0ABT1VCM4</accession>
<name>A0ABT1VCM4_9ACTN</name>
<keyword evidence="2" id="KW-1185">Reference proteome</keyword>
<organism evidence="1 2">
    <name type="scientific">Streptomyces rugosispiralis</name>
    <dbReference type="NCBI Taxonomy" id="2967341"/>
    <lineage>
        <taxon>Bacteria</taxon>
        <taxon>Bacillati</taxon>
        <taxon>Actinomycetota</taxon>
        <taxon>Actinomycetes</taxon>
        <taxon>Kitasatosporales</taxon>
        <taxon>Streptomycetaceae</taxon>
        <taxon>Streptomyces</taxon>
    </lineage>
</organism>
<dbReference type="InterPro" id="IPR017642">
    <property type="entry name" value="DNA_S_mod_DndB"/>
</dbReference>